<dbReference type="InterPro" id="IPR000073">
    <property type="entry name" value="AB_hydrolase_1"/>
</dbReference>
<dbReference type="Proteomes" id="UP000320095">
    <property type="component" value="Unassembled WGS sequence"/>
</dbReference>
<accession>A0A502EDH1</accession>
<gene>
    <name evidence="2" type="ORF">EAH80_09500</name>
</gene>
<dbReference type="InterPro" id="IPR029058">
    <property type="entry name" value="AB_hydrolase_fold"/>
</dbReference>
<protein>
    <submittedName>
        <fullName evidence="2">Alpha/beta fold hydrolase</fullName>
    </submittedName>
</protein>
<dbReference type="Pfam" id="PF12697">
    <property type="entry name" value="Abhydrolase_6"/>
    <property type="match status" value="1"/>
</dbReference>
<dbReference type="PRINTS" id="PR00111">
    <property type="entry name" value="ABHYDROLASE"/>
</dbReference>
<comment type="caution">
    <text evidence="2">The sequence shown here is derived from an EMBL/GenBank/DDBJ whole genome shotgun (WGS) entry which is preliminary data.</text>
</comment>
<proteinExistence type="predicted"/>
<dbReference type="EMBL" id="RCZG01000003">
    <property type="protein sequence ID" value="TPG35022.1"/>
    <property type="molecule type" value="Genomic_DNA"/>
</dbReference>
<dbReference type="AlphaFoldDB" id="A0A502EDH1"/>
<sequence length="284" mass="30811">MSVVPPKPAPAALAPRFREGKGTPLLLLHGLGMSWRAWEPLLPDCSAHHDVLAPTLPGHRGATTWSGEFSIAALADAVEGELDAAGFSTAHMVGNSLGGWVALELGRRGRARSLTAISPAGAWRTRRDLIRLNLAIGSSELLMRNPLVSRTLALSLRQSQGRRLAFSTLMERGDRMTVQQARDTIADFRACTVVGDVLRSGWRDGSFQALEEARYPIRLIWGRRDKIIPYQLYGAPYLNRLPSVTQIGLPGAGHVPMHDATGILSALILQLTAHQDLLQSEGTP</sequence>
<evidence type="ECO:0000259" key="1">
    <source>
        <dbReference type="Pfam" id="PF12697"/>
    </source>
</evidence>
<evidence type="ECO:0000313" key="3">
    <source>
        <dbReference type="Proteomes" id="UP000320095"/>
    </source>
</evidence>
<dbReference type="SUPFAM" id="SSF53474">
    <property type="entry name" value="alpha/beta-Hydrolases"/>
    <property type="match status" value="1"/>
</dbReference>
<reference evidence="2 3" key="1">
    <citation type="journal article" date="2019" name="Environ. Microbiol.">
        <title>Species interactions and distinct microbial communities in high Arctic permafrost affected cryosols are associated with the CH4 and CO2 gas fluxes.</title>
        <authorList>
            <person name="Altshuler I."/>
            <person name="Hamel J."/>
            <person name="Turney S."/>
            <person name="Magnuson E."/>
            <person name="Levesque R."/>
            <person name="Greer C."/>
            <person name="Whyte L.G."/>
        </authorList>
    </citation>
    <scope>NUCLEOTIDE SEQUENCE [LARGE SCALE GENOMIC DNA]</scope>
    <source>
        <strain evidence="2 3">S5.20</strain>
    </source>
</reference>
<keyword evidence="2" id="KW-0378">Hydrolase</keyword>
<feature type="domain" description="AB hydrolase-1" evidence="1">
    <location>
        <begin position="25"/>
        <end position="260"/>
    </location>
</feature>
<dbReference type="PANTHER" id="PTHR46438:SF11">
    <property type="entry name" value="LIPASE-RELATED"/>
    <property type="match status" value="1"/>
</dbReference>
<keyword evidence="3" id="KW-1185">Reference proteome</keyword>
<dbReference type="Gene3D" id="3.40.50.1820">
    <property type="entry name" value="alpha/beta hydrolase"/>
    <property type="match status" value="1"/>
</dbReference>
<organism evidence="2 3">
    <name type="scientific">Mycolicibacterium hodleri</name>
    <dbReference type="NCBI Taxonomy" id="49897"/>
    <lineage>
        <taxon>Bacteria</taxon>
        <taxon>Bacillati</taxon>
        <taxon>Actinomycetota</taxon>
        <taxon>Actinomycetes</taxon>
        <taxon>Mycobacteriales</taxon>
        <taxon>Mycobacteriaceae</taxon>
        <taxon>Mycolicibacterium</taxon>
    </lineage>
</organism>
<name>A0A502EDH1_9MYCO</name>
<dbReference type="GO" id="GO:0016787">
    <property type="term" value="F:hydrolase activity"/>
    <property type="evidence" value="ECO:0007669"/>
    <property type="project" value="UniProtKB-KW"/>
</dbReference>
<dbReference type="PANTHER" id="PTHR46438">
    <property type="entry name" value="ALPHA/BETA-HYDROLASES SUPERFAMILY PROTEIN"/>
    <property type="match status" value="1"/>
</dbReference>
<evidence type="ECO:0000313" key="2">
    <source>
        <dbReference type="EMBL" id="TPG35022.1"/>
    </source>
</evidence>